<accession>A0AAD8IUD7</accession>
<dbReference type="Pfam" id="PF20665">
    <property type="entry name" value="Zw10_middle"/>
    <property type="match status" value="1"/>
</dbReference>
<reference evidence="2" key="1">
    <citation type="submission" date="2023-02" db="EMBL/GenBank/DDBJ databases">
        <title>Genome of toxic invasive species Heracleum sosnowskyi carries increased number of genes despite the absence of recent whole-genome duplications.</title>
        <authorList>
            <person name="Schelkunov M."/>
            <person name="Shtratnikova V."/>
            <person name="Makarenko M."/>
            <person name="Klepikova A."/>
            <person name="Omelchenko D."/>
            <person name="Novikova G."/>
            <person name="Obukhova E."/>
            <person name="Bogdanov V."/>
            <person name="Penin A."/>
            <person name="Logacheva M."/>
        </authorList>
    </citation>
    <scope>NUCLEOTIDE SEQUENCE</scope>
    <source>
        <strain evidence="2">Hsosn_3</strain>
        <tissue evidence="2">Leaf</tissue>
    </source>
</reference>
<keyword evidence="3" id="KW-1185">Reference proteome</keyword>
<dbReference type="InterPro" id="IPR048344">
    <property type="entry name" value="Zw10_middle"/>
</dbReference>
<sequence length="105" mass="11793">MFISTSDNKDERLSDFAENVEVHFASRKKVEILAKARSLLLQSNFVLPNGVTRDAKNAVPSQLYKCSDAFFLSSHHLALVASDQVSWPLVQISLSKDTRKKVFLP</sequence>
<protein>
    <submittedName>
        <fullName evidence="2">Centromere/kinetochore protein zw10-like</fullName>
    </submittedName>
</protein>
<name>A0AAD8IUD7_9APIA</name>
<gene>
    <name evidence="2" type="ORF">POM88_011373</name>
</gene>
<evidence type="ECO:0000259" key="1">
    <source>
        <dbReference type="Pfam" id="PF20665"/>
    </source>
</evidence>
<evidence type="ECO:0000313" key="3">
    <source>
        <dbReference type="Proteomes" id="UP001237642"/>
    </source>
</evidence>
<feature type="domain" description="Centromere/kinetochore protein zw10 middle" evidence="1">
    <location>
        <begin position="7"/>
        <end position="40"/>
    </location>
</feature>
<dbReference type="EMBL" id="JAUIZM010000003">
    <property type="protein sequence ID" value="KAK1392317.1"/>
    <property type="molecule type" value="Genomic_DNA"/>
</dbReference>
<evidence type="ECO:0000313" key="2">
    <source>
        <dbReference type="EMBL" id="KAK1392317.1"/>
    </source>
</evidence>
<proteinExistence type="predicted"/>
<reference evidence="2" key="2">
    <citation type="submission" date="2023-05" db="EMBL/GenBank/DDBJ databases">
        <authorList>
            <person name="Schelkunov M.I."/>
        </authorList>
    </citation>
    <scope>NUCLEOTIDE SEQUENCE</scope>
    <source>
        <strain evidence="2">Hsosn_3</strain>
        <tissue evidence="2">Leaf</tissue>
    </source>
</reference>
<dbReference type="AlphaFoldDB" id="A0AAD8IUD7"/>
<comment type="caution">
    <text evidence="2">The sequence shown here is derived from an EMBL/GenBank/DDBJ whole genome shotgun (WGS) entry which is preliminary data.</text>
</comment>
<dbReference type="Proteomes" id="UP001237642">
    <property type="component" value="Unassembled WGS sequence"/>
</dbReference>
<organism evidence="2 3">
    <name type="scientific">Heracleum sosnowskyi</name>
    <dbReference type="NCBI Taxonomy" id="360622"/>
    <lineage>
        <taxon>Eukaryota</taxon>
        <taxon>Viridiplantae</taxon>
        <taxon>Streptophyta</taxon>
        <taxon>Embryophyta</taxon>
        <taxon>Tracheophyta</taxon>
        <taxon>Spermatophyta</taxon>
        <taxon>Magnoliopsida</taxon>
        <taxon>eudicotyledons</taxon>
        <taxon>Gunneridae</taxon>
        <taxon>Pentapetalae</taxon>
        <taxon>asterids</taxon>
        <taxon>campanulids</taxon>
        <taxon>Apiales</taxon>
        <taxon>Apiaceae</taxon>
        <taxon>Apioideae</taxon>
        <taxon>apioid superclade</taxon>
        <taxon>Tordylieae</taxon>
        <taxon>Tordyliinae</taxon>
        <taxon>Heracleum</taxon>
    </lineage>
</organism>